<evidence type="ECO:0000313" key="3">
    <source>
        <dbReference type="Proteomes" id="UP000528286"/>
    </source>
</evidence>
<accession>A0A7W6J9H1</accession>
<organism evidence="2 3">
    <name type="scientific">Gellertiella hungarica</name>
    <dbReference type="NCBI Taxonomy" id="1572859"/>
    <lineage>
        <taxon>Bacteria</taxon>
        <taxon>Pseudomonadati</taxon>
        <taxon>Pseudomonadota</taxon>
        <taxon>Alphaproteobacteria</taxon>
        <taxon>Hyphomicrobiales</taxon>
        <taxon>Rhizobiaceae</taxon>
        <taxon>Gellertiella</taxon>
    </lineage>
</organism>
<proteinExistence type="predicted"/>
<comment type="caution">
    <text evidence="2">The sequence shown here is derived from an EMBL/GenBank/DDBJ whole genome shotgun (WGS) entry which is preliminary data.</text>
</comment>
<feature type="region of interest" description="Disordered" evidence="1">
    <location>
        <begin position="27"/>
        <end position="46"/>
    </location>
</feature>
<dbReference type="RefSeq" id="WP_183368492.1">
    <property type="nucleotide sequence ID" value="NZ_JACIEZ010000017.1"/>
</dbReference>
<sequence>MRHAMRVRGCGDGDSPAAVMTILRHYGRGKHSRHQQDDGKQSQDQLQRDMVQVFSLIFG</sequence>
<gene>
    <name evidence="2" type="ORF">GGR23_004490</name>
</gene>
<name>A0A7W6J9H1_9HYPH</name>
<keyword evidence="3" id="KW-1185">Reference proteome</keyword>
<dbReference type="Proteomes" id="UP000528286">
    <property type="component" value="Unassembled WGS sequence"/>
</dbReference>
<reference evidence="2 3" key="1">
    <citation type="submission" date="2020-08" db="EMBL/GenBank/DDBJ databases">
        <title>Genomic Encyclopedia of Type Strains, Phase IV (KMG-IV): sequencing the most valuable type-strain genomes for metagenomic binning, comparative biology and taxonomic classification.</title>
        <authorList>
            <person name="Goeker M."/>
        </authorList>
    </citation>
    <scope>NUCLEOTIDE SEQUENCE [LARGE SCALE GENOMIC DNA]</scope>
    <source>
        <strain evidence="2 3">DSM 29853</strain>
    </source>
</reference>
<dbReference type="EMBL" id="JACIEZ010000017">
    <property type="protein sequence ID" value="MBB4067259.1"/>
    <property type="molecule type" value="Genomic_DNA"/>
</dbReference>
<evidence type="ECO:0000313" key="2">
    <source>
        <dbReference type="EMBL" id="MBB4067259.1"/>
    </source>
</evidence>
<dbReference type="AlphaFoldDB" id="A0A7W6J9H1"/>
<evidence type="ECO:0000256" key="1">
    <source>
        <dbReference type="SAM" id="MobiDB-lite"/>
    </source>
</evidence>
<protein>
    <submittedName>
        <fullName evidence="2">Uncharacterized protein</fullName>
    </submittedName>
</protein>